<sequence length="98" mass="11375">MIDQQARRFRVFPGFLLQYKRSSLSELSVSPLLFYKRVISGDPRREKSKGLRSNETPSHVTLYKRIFSTFTVYHHLRSGCDPVLLDVYNGQQKNGTPL</sequence>
<keyword evidence="2" id="KW-1185">Reference proteome</keyword>
<protein>
    <submittedName>
        <fullName evidence="1">Uncharacterized protein</fullName>
    </submittedName>
</protein>
<dbReference type="EMBL" id="BGPR01019903">
    <property type="protein sequence ID" value="GBN83290.1"/>
    <property type="molecule type" value="Genomic_DNA"/>
</dbReference>
<comment type="caution">
    <text evidence="1">The sequence shown here is derived from an EMBL/GenBank/DDBJ whole genome shotgun (WGS) entry which is preliminary data.</text>
</comment>
<accession>A0A4Y2S7T5</accession>
<proteinExistence type="predicted"/>
<dbReference type="Proteomes" id="UP000499080">
    <property type="component" value="Unassembled WGS sequence"/>
</dbReference>
<evidence type="ECO:0000313" key="2">
    <source>
        <dbReference type="Proteomes" id="UP000499080"/>
    </source>
</evidence>
<dbReference type="AlphaFoldDB" id="A0A4Y2S7T5"/>
<organism evidence="1 2">
    <name type="scientific">Araneus ventricosus</name>
    <name type="common">Orbweaver spider</name>
    <name type="synonym">Epeira ventricosa</name>
    <dbReference type="NCBI Taxonomy" id="182803"/>
    <lineage>
        <taxon>Eukaryota</taxon>
        <taxon>Metazoa</taxon>
        <taxon>Ecdysozoa</taxon>
        <taxon>Arthropoda</taxon>
        <taxon>Chelicerata</taxon>
        <taxon>Arachnida</taxon>
        <taxon>Araneae</taxon>
        <taxon>Araneomorphae</taxon>
        <taxon>Entelegynae</taxon>
        <taxon>Araneoidea</taxon>
        <taxon>Araneidae</taxon>
        <taxon>Araneus</taxon>
    </lineage>
</organism>
<reference evidence="1 2" key="1">
    <citation type="journal article" date="2019" name="Sci. Rep.">
        <title>Orb-weaving spider Araneus ventricosus genome elucidates the spidroin gene catalogue.</title>
        <authorList>
            <person name="Kono N."/>
            <person name="Nakamura H."/>
            <person name="Ohtoshi R."/>
            <person name="Moran D.A.P."/>
            <person name="Shinohara A."/>
            <person name="Yoshida Y."/>
            <person name="Fujiwara M."/>
            <person name="Mori M."/>
            <person name="Tomita M."/>
            <person name="Arakawa K."/>
        </authorList>
    </citation>
    <scope>NUCLEOTIDE SEQUENCE [LARGE SCALE GENOMIC DNA]</scope>
</reference>
<gene>
    <name evidence="1" type="ORF">AVEN_108170_1</name>
</gene>
<evidence type="ECO:0000313" key="1">
    <source>
        <dbReference type="EMBL" id="GBN83290.1"/>
    </source>
</evidence>
<name>A0A4Y2S7T5_ARAVE</name>